<dbReference type="Gene3D" id="3.40.50.2300">
    <property type="match status" value="1"/>
</dbReference>
<dbReference type="Gene3D" id="1.20.120.160">
    <property type="entry name" value="HPT domain"/>
    <property type="match status" value="1"/>
</dbReference>
<accession>A0A7M2JBK6</accession>
<dbReference type="GO" id="GO:0005886">
    <property type="term" value="C:plasma membrane"/>
    <property type="evidence" value="ECO:0007669"/>
    <property type="project" value="UniProtKB-SubCell"/>
</dbReference>
<dbReference type="PROSITE" id="PS50110">
    <property type="entry name" value="RESPONSE_REGULATORY"/>
    <property type="match status" value="1"/>
</dbReference>
<name>A0A7M2JBK6_PSEFL</name>
<evidence type="ECO:0000256" key="5">
    <source>
        <dbReference type="SAM" id="MobiDB-lite"/>
    </source>
</evidence>
<dbReference type="SUPFAM" id="SSF47226">
    <property type="entry name" value="Histidine-containing phosphotransfer domain, HPT domain"/>
    <property type="match status" value="1"/>
</dbReference>
<evidence type="ECO:0000256" key="4">
    <source>
        <dbReference type="PROSITE-ProRule" id="PRU00169"/>
    </source>
</evidence>
<keyword evidence="1 4" id="KW-0597">Phosphoprotein</keyword>
<protein>
    <submittedName>
        <fullName evidence="8">Response regulator</fullName>
    </submittedName>
</protein>
<dbReference type="SMART" id="SM00448">
    <property type="entry name" value="REC"/>
    <property type="match status" value="1"/>
</dbReference>
<dbReference type="Pfam" id="PF01627">
    <property type="entry name" value="Hpt"/>
    <property type="match status" value="1"/>
</dbReference>
<evidence type="ECO:0000256" key="2">
    <source>
        <dbReference type="ARBA" id="ARBA00023012"/>
    </source>
</evidence>
<dbReference type="Pfam" id="PF00072">
    <property type="entry name" value="Response_reg"/>
    <property type="match status" value="1"/>
</dbReference>
<feature type="region of interest" description="Disordered" evidence="5">
    <location>
        <begin position="1"/>
        <end position="21"/>
    </location>
</feature>
<reference evidence="8 9" key="1">
    <citation type="submission" date="2020-10" db="EMBL/GenBank/DDBJ databases">
        <title>Complete genome sequence of a novel Pseudomonas fluorescens strain isolated from the flower of kumarahou (Pomaderris kumeraho).</title>
        <authorList>
            <person name="Summers M.C."/>
            <person name="Nowak V."/>
            <person name="Fairhurst M.J."/>
            <person name="Owen J.G."/>
            <person name="Gerth M.L."/>
            <person name="Patrick W.M."/>
        </authorList>
    </citation>
    <scope>NUCLEOTIDE SEQUENCE [LARGE SCALE GENOMIC DNA]</scope>
    <source>
        <strain evidence="8 9">KF1</strain>
    </source>
</reference>
<gene>
    <name evidence="8" type="ORF">IM720_06425</name>
</gene>
<evidence type="ECO:0000256" key="3">
    <source>
        <dbReference type="PROSITE-ProRule" id="PRU00110"/>
    </source>
</evidence>
<dbReference type="EMBL" id="CP063233">
    <property type="protein sequence ID" value="QOU06346.1"/>
    <property type="molecule type" value="Genomic_DNA"/>
</dbReference>
<feature type="modified residue" description="4-aspartylphosphate" evidence="4">
    <location>
        <position position="78"/>
    </location>
</feature>
<evidence type="ECO:0000259" key="6">
    <source>
        <dbReference type="PROSITE" id="PS50110"/>
    </source>
</evidence>
<dbReference type="InterPro" id="IPR001789">
    <property type="entry name" value="Sig_transdc_resp-reg_receiver"/>
</dbReference>
<dbReference type="CDD" id="cd17546">
    <property type="entry name" value="REC_hyHK_CKI1_RcsC-like"/>
    <property type="match status" value="1"/>
</dbReference>
<dbReference type="InterPro" id="IPR011006">
    <property type="entry name" value="CheY-like_superfamily"/>
</dbReference>
<evidence type="ECO:0000313" key="9">
    <source>
        <dbReference type="Proteomes" id="UP000593833"/>
    </source>
</evidence>
<dbReference type="GO" id="GO:0005524">
    <property type="term" value="F:ATP binding"/>
    <property type="evidence" value="ECO:0007669"/>
    <property type="project" value="UniProtKB-KW"/>
</dbReference>
<dbReference type="InterPro" id="IPR008207">
    <property type="entry name" value="Sig_transdc_His_kin_Hpt_dom"/>
</dbReference>
<feature type="domain" description="Response regulatory" evidence="6">
    <location>
        <begin position="29"/>
        <end position="148"/>
    </location>
</feature>
<dbReference type="AlphaFoldDB" id="A0A7M2JBK6"/>
<dbReference type="InterPro" id="IPR036641">
    <property type="entry name" value="HPT_dom_sf"/>
</dbReference>
<evidence type="ECO:0000256" key="1">
    <source>
        <dbReference type="ARBA" id="ARBA00022553"/>
    </source>
</evidence>
<dbReference type="RefSeq" id="WP_193690199.1">
    <property type="nucleotide sequence ID" value="NZ_CP063233.1"/>
</dbReference>
<dbReference type="PANTHER" id="PTHR45339:SF5">
    <property type="entry name" value="HISTIDINE KINASE"/>
    <property type="match status" value="1"/>
</dbReference>
<evidence type="ECO:0000313" key="8">
    <source>
        <dbReference type="EMBL" id="QOU06346.1"/>
    </source>
</evidence>
<feature type="modified residue" description="Phosphohistidine" evidence="3">
    <location>
        <position position="217"/>
    </location>
</feature>
<dbReference type="Proteomes" id="UP000593833">
    <property type="component" value="Chromosome"/>
</dbReference>
<sequence>MSSDIRPVDGAGDDPLPSNASPAHWQDCTVLVVDDHPAYRMMMSAMLQQLGLGCETCGDGQAALAALDGQPFDLILTDCQMPVMNGYALAREVRRRERESMAEPVPIVALTSNLGPNEVHQCLDAGINAWLIKPLTFGQLRNVLLYWLADGTPLVTDVPRTREEDWPTRARLVQLFGSAQVLDGMLASLVQEVRQDLQALSHAMAHVDADQTAQHLHRLIGSVAFLGGTPLEARGIQLISAVTRDGVALHARALLGLRQDLVRYVEYLKAL</sequence>
<proteinExistence type="predicted"/>
<dbReference type="GO" id="GO:0000160">
    <property type="term" value="P:phosphorelay signal transduction system"/>
    <property type="evidence" value="ECO:0007669"/>
    <property type="project" value="UniProtKB-KW"/>
</dbReference>
<evidence type="ECO:0000259" key="7">
    <source>
        <dbReference type="PROSITE" id="PS50894"/>
    </source>
</evidence>
<dbReference type="PANTHER" id="PTHR45339">
    <property type="entry name" value="HYBRID SIGNAL TRANSDUCTION HISTIDINE KINASE J"/>
    <property type="match status" value="1"/>
</dbReference>
<feature type="domain" description="HPt" evidence="7">
    <location>
        <begin position="178"/>
        <end position="271"/>
    </location>
</feature>
<dbReference type="GO" id="GO:0004672">
    <property type="term" value="F:protein kinase activity"/>
    <property type="evidence" value="ECO:0007669"/>
    <property type="project" value="UniProtKB-ARBA"/>
</dbReference>
<keyword evidence="2" id="KW-0902">Two-component regulatory system</keyword>
<dbReference type="PROSITE" id="PS50894">
    <property type="entry name" value="HPT"/>
    <property type="match status" value="1"/>
</dbReference>
<dbReference type="SUPFAM" id="SSF52172">
    <property type="entry name" value="CheY-like"/>
    <property type="match status" value="1"/>
</dbReference>
<organism evidence="8 9">
    <name type="scientific">Pseudomonas fluorescens</name>
    <dbReference type="NCBI Taxonomy" id="294"/>
    <lineage>
        <taxon>Bacteria</taxon>
        <taxon>Pseudomonadati</taxon>
        <taxon>Pseudomonadota</taxon>
        <taxon>Gammaproteobacteria</taxon>
        <taxon>Pseudomonadales</taxon>
        <taxon>Pseudomonadaceae</taxon>
        <taxon>Pseudomonas</taxon>
    </lineage>
</organism>